<dbReference type="InterPro" id="IPR002173">
    <property type="entry name" value="Carboh/pur_kinase_PfkB_CS"/>
</dbReference>
<dbReference type="Pfam" id="PF00294">
    <property type="entry name" value="PfkB"/>
    <property type="match status" value="1"/>
</dbReference>
<proteinExistence type="inferred from homology"/>
<keyword evidence="3" id="KW-0547">Nucleotide-binding</keyword>
<dbReference type="SUPFAM" id="SSF53613">
    <property type="entry name" value="Ribokinase-like"/>
    <property type="match status" value="1"/>
</dbReference>
<dbReference type="GO" id="GO:0005829">
    <property type="term" value="C:cytosol"/>
    <property type="evidence" value="ECO:0007669"/>
    <property type="project" value="TreeGrafter"/>
</dbReference>
<keyword evidence="2 8" id="KW-0808">Transferase</keyword>
<keyword evidence="4 8" id="KW-0418">Kinase</keyword>
<evidence type="ECO:0000256" key="4">
    <source>
        <dbReference type="ARBA" id="ARBA00022777"/>
    </source>
</evidence>
<protein>
    <submittedName>
        <fullName evidence="8">Hexose kinase</fullName>
        <ecNumber evidence="8">2.7.1.-</ecNumber>
    </submittedName>
</protein>
<dbReference type="PANTHER" id="PTHR46566:SF5">
    <property type="entry name" value="1-PHOSPHOFRUCTOKINASE"/>
    <property type="match status" value="1"/>
</dbReference>
<gene>
    <name evidence="8" type="ORF">FQ330_04320</name>
</gene>
<dbReference type="GO" id="GO:0008443">
    <property type="term" value="F:phosphofructokinase activity"/>
    <property type="evidence" value="ECO:0007669"/>
    <property type="project" value="TreeGrafter"/>
</dbReference>
<evidence type="ECO:0000256" key="6">
    <source>
        <dbReference type="SAM" id="MobiDB-lite"/>
    </source>
</evidence>
<dbReference type="PROSITE" id="PS00584">
    <property type="entry name" value="PFKB_KINASES_2"/>
    <property type="match status" value="1"/>
</dbReference>
<feature type="domain" description="Carbohydrate kinase PfkB" evidence="7">
    <location>
        <begin position="181"/>
        <end position="458"/>
    </location>
</feature>
<dbReference type="InterPro" id="IPR017583">
    <property type="entry name" value="Tagatose/fructose_Pkinase"/>
</dbReference>
<dbReference type="EC" id="2.7.1.-" evidence="8"/>
<accession>A0A5M8QJS4</accession>
<keyword evidence="9" id="KW-1185">Reference proteome</keyword>
<feature type="region of interest" description="Disordered" evidence="6">
    <location>
        <begin position="132"/>
        <end position="169"/>
    </location>
</feature>
<keyword evidence="5" id="KW-0067">ATP-binding</keyword>
<name>A0A5M8QJS4_9MICO</name>
<organism evidence="8 9">
    <name type="scientific">Agrococcus sediminis</name>
    <dbReference type="NCBI Taxonomy" id="2599924"/>
    <lineage>
        <taxon>Bacteria</taxon>
        <taxon>Bacillati</taxon>
        <taxon>Actinomycetota</taxon>
        <taxon>Actinomycetes</taxon>
        <taxon>Micrococcales</taxon>
        <taxon>Microbacteriaceae</taxon>
        <taxon>Agrococcus</taxon>
    </lineage>
</organism>
<feature type="compositionally biased region" description="Basic and acidic residues" evidence="6">
    <location>
        <begin position="1"/>
        <end position="12"/>
    </location>
</feature>
<feature type="compositionally biased region" description="Basic and acidic residues" evidence="6">
    <location>
        <begin position="44"/>
        <end position="70"/>
    </location>
</feature>
<feature type="region of interest" description="Disordered" evidence="6">
    <location>
        <begin position="1"/>
        <end position="70"/>
    </location>
</feature>
<comment type="caution">
    <text evidence="8">The sequence shown here is derived from an EMBL/GenBank/DDBJ whole genome shotgun (WGS) entry which is preliminary data.</text>
</comment>
<feature type="compositionally biased region" description="Basic and acidic residues" evidence="6">
    <location>
        <begin position="132"/>
        <end position="146"/>
    </location>
</feature>
<evidence type="ECO:0000256" key="3">
    <source>
        <dbReference type="ARBA" id="ARBA00022741"/>
    </source>
</evidence>
<dbReference type="OrthoDB" id="9801219at2"/>
<dbReference type="PANTHER" id="PTHR46566">
    <property type="entry name" value="1-PHOSPHOFRUCTOKINASE-RELATED"/>
    <property type="match status" value="1"/>
</dbReference>
<evidence type="ECO:0000313" key="9">
    <source>
        <dbReference type="Proteomes" id="UP000323221"/>
    </source>
</evidence>
<evidence type="ECO:0000313" key="8">
    <source>
        <dbReference type="EMBL" id="KAA6434996.1"/>
    </source>
</evidence>
<evidence type="ECO:0000256" key="2">
    <source>
        <dbReference type="ARBA" id="ARBA00022679"/>
    </source>
</evidence>
<dbReference type="InterPro" id="IPR029056">
    <property type="entry name" value="Ribokinase-like"/>
</dbReference>
<evidence type="ECO:0000259" key="7">
    <source>
        <dbReference type="Pfam" id="PF00294"/>
    </source>
</evidence>
<sequence length="475" mass="50477">MRHERDALDRHTQVAGGLDAQVGHPHDRAPRAGRHRRAQAGEGEAARLDAVRGAGPERAHDLREPHRGRLDRGGLDLQGARLLHAAQPLAQRLDRRRAVLPRAALEPRRCHPHPSILEHTFERVNRRRRVDDRPAWDDRATPPERGRPRRGGQMATDADARSVAPTADSATRGPILCVTTNPAIDITYTIDELRPGVSHRVPTGLARAGGKGVNVARVLHQQHEDAMVIAPIGGPVQAIFVHDLDRSGIRHRLVEVDAPTRRTTAIVTPAGTTNLNETGEAVDARGWEQLLDILREEAPGARAIASSGSLPPETPAHLCASIVEIAVAAGTPVIVDVGGEQLRHAVAAGATAVKPNRHELFDAMGGADPLDAARRLAALGTGTVFASLDVEGMLAVLPDGRAWHARIHQVLDGNPTGAGDAAVAALAQAIPEGATLEEQLARATAWSAAAVLAAQAGTIADPRELARHIRITPIG</sequence>
<dbReference type="NCBIfam" id="TIGR03168">
    <property type="entry name" value="1-PFK"/>
    <property type="match status" value="1"/>
</dbReference>
<comment type="similarity">
    <text evidence="1">Belongs to the carbohydrate kinase PfkB family.</text>
</comment>
<dbReference type="Proteomes" id="UP000323221">
    <property type="component" value="Unassembled WGS sequence"/>
</dbReference>
<dbReference type="GO" id="GO:0005524">
    <property type="term" value="F:ATP binding"/>
    <property type="evidence" value="ECO:0007669"/>
    <property type="project" value="UniProtKB-KW"/>
</dbReference>
<reference evidence="8 9" key="1">
    <citation type="submission" date="2019-08" db="EMBL/GenBank/DDBJ databases">
        <title>Agrococcus lahaulensis sp. nov., isolated from a cold desert of the Indian Himalayas.</title>
        <authorList>
            <person name="Qu J.H."/>
        </authorList>
    </citation>
    <scope>NUCLEOTIDE SEQUENCE [LARGE SCALE GENOMIC DNA]</scope>
    <source>
        <strain evidence="8 9">NS18</strain>
    </source>
</reference>
<dbReference type="EMBL" id="VOIR01000012">
    <property type="protein sequence ID" value="KAA6434996.1"/>
    <property type="molecule type" value="Genomic_DNA"/>
</dbReference>
<dbReference type="Gene3D" id="3.40.1190.20">
    <property type="match status" value="1"/>
</dbReference>
<evidence type="ECO:0000256" key="1">
    <source>
        <dbReference type="ARBA" id="ARBA00010688"/>
    </source>
</evidence>
<evidence type="ECO:0000256" key="5">
    <source>
        <dbReference type="ARBA" id="ARBA00022840"/>
    </source>
</evidence>
<dbReference type="InterPro" id="IPR011611">
    <property type="entry name" value="PfkB_dom"/>
</dbReference>
<dbReference type="AlphaFoldDB" id="A0A5M8QJS4"/>